<comment type="caution">
    <text evidence="1">The sequence shown here is derived from an EMBL/GenBank/DDBJ whole genome shotgun (WGS) entry which is preliminary data.</text>
</comment>
<dbReference type="SUPFAM" id="SSF48403">
    <property type="entry name" value="Ankyrin repeat"/>
    <property type="match status" value="1"/>
</dbReference>
<dbReference type="VEuPathDB" id="GiardiaDB:GL50803_8235"/>
<dbReference type="PROSITE" id="PS50297">
    <property type="entry name" value="ANK_REP_REGION"/>
    <property type="match status" value="1"/>
</dbReference>
<dbReference type="SMART" id="SM00248">
    <property type="entry name" value="ANK"/>
    <property type="match status" value="7"/>
</dbReference>
<dbReference type="RefSeq" id="XP_001709036.1">
    <property type="nucleotide sequence ID" value="XM_001708984.1"/>
</dbReference>
<dbReference type="STRING" id="184922.A8B6R1"/>
<keyword evidence="2" id="KW-1185">Reference proteome</keyword>
<dbReference type="InterPro" id="IPR036770">
    <property type="entry name" value="Ankyrin_rpt-contain_sf"/>
</dbReference>
<reference evidence="1 2" key="1">
    <citation type="journal article" date="2007" name="Science">
        <title>Genomic minimalism in the early diverging intestinal parasite Giardia lamblia.</title>
        <authorList>
            <person name="Morrison H.G."/>
            <person name="McArthur A.G."/>
            <person name="Gillin F.D."/>
            <person name="Aley S.B."/>
            <person name="Adam R.D."/>
            <person name="Olsen G.J."/>
            <person name="Best A.A."/>
            <person name="Cande W.Z."/>
            <person name="Chen F."/>
            <person name="Cipriano M.J."/>
            <person name="Davids B.J."/>
            <person name="Dawson S.C."/>
            <person name="Elmendorf H.G."/>
            <person name="Hehl A.B."/>
            <person name="Holder M.E."/>
            <person name="Huse S.M."/>
            <person name="Kim U.U."/>
            <person name="Lasek-Nesselquist E."/>
            <person name="Manning G."/>
            <person name="Nigam A."/>
            <person name="Nixon J.E."/>
            <person name="Palm D."/>
            <person name="Passamaneck N.E."/>
            <person name="Prabhu A."/>
            <person name="Reich C.I."/>
            <person name="Reiner D.S."/>
            <person name="Samuelson J."/>
            <person name="Svard S.G."/>
            <person name="Sogin M.L."/>
        </authorList>
    </citation>
    <scope>NUCLEOTIDE SEQUENCE [LARGE SCALE GENOMIC DNA]</scope>
    <source>
        <strain evidence="1 2">WB C6</strain>
    </source>
</reference>
<evidence type="ECO:0000313" key="2">
    <source>
        <dbReference type="Proteomes" id="UP000001548"/>
    </source>
</evidence>
<dbReference type="PROSITE" id="PS50088">
    <property type="entry name" value="ANK_REPEAT"/>
    <property type="match status" value="4"/>
</dbReference>
<dbReference type="AlphaFoldDB" id="A8B6R1"/>
<dbReference type="Gene3D" id="1.25.40.20">
    <property type="entry name" value="Ankyrin repeat-containing domain"/>
    <property type="match status" value="3"/>
</dbReference>
<proteinExistence type="predicted"/>
<name>A8B6R1_GIAIC</name>
<protein>
    <submittedName>
        <fullName evidence="1">Ankyrin repeat protein 1</fullName>
    </submittedName>
</protein>
<organism evidence="1 2">
    <name type="scientific">Giardia intestinalis (strain ATCC 50803 / WB clone C6)</name>
    <name type="common">Giardia lamblia</name>
    <dbReference type="NCBI Taxonomy" id="184922"/>
    <lineage>
        <taxon>Eukaryota</taxon>
        <taxon>Metamonada</taxon>
        <taxon>Diplomonadida</taxon>
        <taxon>Hexamitidae</taxon>
        <taxon>Giardiinae</taxon>
        <taxon>Giardia</taxon>
    </lineage>
</organism>
<dbReference type="EMBL" id="AACB03000005">
    <property type="protein sequence ID" value="KAE8301877.1"/>
    <property type="molecule type" value="Genomic_DNA"/>
</dbReference>
<dbReference type="Pfam" id="PF12796">
    <property type="entry name" value="Ank_2"/>
    <property type="match status" value="4"/>
</dbReference>
<evidence type="ECO:0000313" key="1">
    <source>
        <dbReference type="EMBL" id="KAE8301877.1"/>
    </source>
</evidence>
<dbReference type="PANTHER" id="PTHR24120:SF4">
    <property type="entry name" value="GH07239P"/>
    <property type="match status" value="1"/>
</dbReference>
<gene>
    <name evidence="1" type="ORF">GL50803_008235</name>
</gene>
<dbReference type="HOGENOM" id="CLU_913494_0_0_1"/>
<dbReference type="KEGG" id="gla:GL50803_008235"/>
<dbReference type="PANTHER" id="PTHR24120">
    <property type="entry name" value="GH07239P"/>
    <property type="match status" value="1"/>
</dbReference>
<accession>A8B6R1</accession>
<dbReference type="Proteomes" id="UP000001548">
    <property type="component" value="Unassembled WGS sequence"/>
</dbReference>
<dbReference type="GeneID" id="5701954"/>
<sequence>MHGTSSQRDRNKPVLPIEIPDDSTALIKAVHKRNYEEVGRLVREDPGQLRGVTTCKIYGDSFRGVTALMIAAVLGYHEMIELLEKEVGCVDGEGRTALICAVVNFEDGSDGQRAYFSNEQMSTDCGDVCVTKLCEGRLKCIKLLAEMESRLKKSGSESSPHETALMKAAENGHTKIVEILLEKESGMQRSDGRTALMTAARYGHTDCVRLLVKKEGGVQDSYGWTALMRAAENGHTACIKLLLEKERGMQESDGWTALMIATRYGHTDCVGLLVEKEKDMKNNRGDTALDIAKRYNKNSIISLLS</sequence>
<dbReference type="InterPro" id="IPR002110">
    <property type="entry name" value="Ankyrin_rpt"/>
</dbReference>